<dbReference type="AlphaFoldDB" id="A0A4S8QPR6"/>
<keyword evidence="1" id="KW-0732">Signal</keyword>
<accession>A0A4S8QPR6</accession>
<comment type="caution">
    <text evidence="2">The sequence shown here is derived from an EMBL/GenBank/DDBJ whole genome shotgun (WGS) entry which is preliminary data.</text>
</comment>
<feature type="signal peptide" evidence="1">
    <location>
        <begin position="1"/>
        <end position="24"/>
    </location>
</feature>
<sequence length="217" mass="21606">MSIIQKSIMFALFFVALVLPVSGAGQVVRGVAWATESTTCTTGPVETLVPVVLPSSAPASETIAYTSSAPVETLVPTVVQSSPYPPSIADTTAYSSSAPTDTLVPVVITSVPVTNTLTSTQTTSSLEILSPIPSTSASGYPSVSPSVVTGTYANSTSVVPSTTLTSTTASTTIKTSATSSGPASSTSSTVVHTGGAMEANTISGGLLAAAFAAAYFI</sequence>
<reference evidence="2 3" key="1">
    <citation type="submission" date="2017-12" db="EMBL/GenBank/DDBJ databases">
        <title>Comparative genomics of Botrytis spp.</title>
        <authorList>
            <person name="Valero-Jimenez C.A."/>
            <person name="Tapia P."/>
            <person name="Veloso J."/>
            <person name="Silva-Moreno E."/>
            <person name="Staats M."/>
            <person name="Valdes J.H."/>
            <person name="Van Kan J.A.L."/>
        </authorList>
    </citation>
    <scope>NUCLEOTIDE SEQUENCE [LARGE SCALE GENOMIC DNA]</scope>
    <source>
        <strain evidence="2 3">MUCL435</strain>
    </source>
</reference>
<feature type="chain" id="PRO_5020546615" evidence="1">
    <location>
        <begin position="25"/>
        <end position="217"/>
    </location>
</feature>
<dbReference type="EMBL" id="PQXL01000334">
    <property type="protein sequence ID" value="THV47107.1"/>
    <property type="molecule type" value="Genomic_DNA"/>
</dbReference>
<protein>
    <submittedName>
        <fullName evidence="2">Uncharacterized protein</fullName>
    </submittedName>
</protein>
<keyword evidence="3" id="KW-1185">Reference proteome</keyword>
<name>A0A4S8QPR6_9HELO</name>
<gene>
    <name evidence="2" type="ORF">BGAL_0334g00040</name>
</gene>
<organism evidence="2 3">
    <name type="scientific">Botrytis galanthina</name>
    <dbReference type="NCBI Taxonomy" id="278940"/>
    <lineage>
        <taxon>Eukaryota</taxon>
        <taxon>Fungi</taxon>
        <taxon>Dikarya</taxon>
        <taxon>Ascomycota</taxon>
        <taxon>Pezizomycotina</taxon>
        <taxon>Leotiomycetes</taxon>
        <taxon>Helotiales</taxon>
        <taxon>Sclerotiniaceae</taxon>
        <taxon>Botrytis</taxon>
    </lineage>
</organism>
<dbReference type="OrthoDB" id="3554496at2759"/>
<evidence type="ECO:0000313" key="3">
    <source>
        <dbReference type="Proteomes" id="UP000308671"/>
    </source>
</evidence>
<proteinExistence type="predicted"/>
<dbReference type="Proteomes" id="UP000308671">
    <property type="component" value="Unassembled WGS sequence"/>
</dbReference>
<evidence type="ECO:0000313" key="2">
    <source>
        <dbReference type="EMBL" id="THV47107.1"/>
    </source>
</evidence>
<evidence type="ECO:0000256" key="1">
    <source>
        <dbReference type="SAM" id="SignalP"/>
    </source>
</evidence>